<dbReference type="Proteomes" id="UP000265140">
    <property type="component" value="Chromosome 4"/>
</dbReference>
<dbReference type="GeneTree" id="ENSGT01030000234627"/>
<dbReference type="GO" id="GO:0005886">
    <property type="term" value="C:plasma membrane"/>
    <property type="evidence" value="ECO:0007669"/>
    <property type="project" value="TreeGrafter"/>
</dbReference>
<organism evidence="9 10">
    <name type="scientific">Esox lucius</name>
    <name type="common">Northern pike</name>
    <dbReference type="NCBI Taxonomy" id="8010"/>
    <lineage>
        <taxon>Eukaryota</taxon>
        <taxon>Metazoa</taxon>
        <taxon>Chordata</taxon>
        <taxon>Craniata</taxon>
        <taxon>Vertebrata</taxon>
        <taxon>Euteleostomi</taxon>
        <taxon>Actinopterygii</taxon>
        <taxon>Neopterygii</taxon>
        <taxon>Teleostei</taxon>
        <taxon>Protacanthopterygii</taxon>
        <taxon>Esociformes</taxon>
        <taxon>Esocidae</taxon>
        <taxon>Esox</taxon>
    </lineage>
</organism>
<protein>
    <recommendedName>
        <fullName evidence="8">t-SNARE coiled-coil homology domain-containing protein</fullName>
    </recommendedName>
</protein>
<accession>A0AAY5KGB0</accession>
<dbReference type="GO" id="GO:0000149">
    <property type="term" value="F:SNARE binding"/>
    <property type="evidence" value="ECO:0007669"/>
    <property type="project" value="TreeGrafter"/>
</dbReference>
<feature type="coiled-coil region" evidence="7">
    <location>
        <begin position="78"/>
        <end position="112"/>
    </location>
</feature>
<dbReference type="Ensembl" id="ENSELUT00000094730.1">
    <property type="protein sequence ID" value="ENSELUP00000085387.1"/>
    <property type="gene ID" value="ENSELUG00000002318.3"/>
</dbReference>
<dbReference type="AlphaFoldDB" id="A0AAY5KGB0"/>
<proteinExistence type="inferred from homology"/>
<dbReference type="GO" id="GO:0006886">
    <property type="term" value="P:intracellular protein transport"/>
    <property type="evidence" value="ECO:0007669"/>
    <property type="project" value="TreeGrafter"/>
</dbReference>
<evidence type="ECO:0000256" key="6">
    <source>
        <dbReference type="ARBA" id="ARBA00023136"/>
    </source>
</evidence>
<dbReference type="SUPFAM" id="SSF47661">
    <property type="entry name" value="t-snare proteins"/>
    <property type="match status" value="1"/>
</dbReference>
<keyword evidence="3" id="KW-0812">Transmembrane</keyword>
<dbReference type="SMART" id="SM00503">
    <property type="entry name" value="SynN"/>
    <property type="match status" value="1"/>
</dbReference>
<keyword evidence="4" id="KW-1133">Transmembrane helix</keyword>
<reference evidence="9" key="3">
    <citation type="submission" date="2025-09" db="UniProtKB">
        <authorList>
            <consortium name="Ensembl"/>
        </authorList>
    </citation>
    <scope>IDENTIFICATION</scope>
</reference>
<dbReference type="FunFam" id="1.20.58.70:FF:000001">
    <property type="entry name" value="Syntaxin 3"/>
    <property type="match status" value="1"/>
</dbReference>
<name>A0AAY5KGB0_ESOLU</name>
<dbReference type="GO" id="GO:0031201">
    <property type="term" value="C:SNARE complex"/>
    <property type="evidence" value="ECO:0007669"/>
    <property type="project" value="TreeGrafter"/>
</dbReference>
<dbReference type="InterPro" id="IPR045242">
    <property type="entry name" value="Syntaxin"/>
</dbReference>
<reference evidence="9" key="2">
    <citation type="submission" date="2025-08" db="UniProtKB">
        <authorList>
            <consortium name="Ensembl"/>
        </authorList>
    </citation>
    <scope>IDENTIFICATION</scope>
</reference>
<evidence type="ECO:0000256" key="4">
    <source>
        <dbReference type="ARBA" id="ARBA00022989"/>
    </source>
</evidence>
<dbReference type="InterPro" id="IPR000727">
    <property type="entry name" value="T_SNARE_dom"/>
</dbReference>
<dbReference type="GO" id="GO:0012505">
    <property type="term" value="C:endomembrane system"/>
    <property type="evidence" value="ECO:0007669"/>
    <property type="project" value="TreeGrafter"/>
</dbReference>
<evidence type="ECO:0000256" key="5">
    <source>
        <dbReference type="ARBA" id="ARBA00023054"/>
    </source>
</evidence>
<dbReference type="GO" id="GO:0006906">
    <property type="term" value="P:vesicle fusion"/>
    <property type="evidence" value="ECO:0007669"/>
    <property type="project" value="TreeGrafter"/>
</dbReference>
<feature type="domain" description="T-SNARE coiled-coil homology" evidence="8">
    <location>
        <begin position="189"/>
        <end position="223"/>
    </location>
</feature>
<keyword evidence="6" id="KW-0472">Membrane</keyword>
<dbReference type="PANTHER" id="PTHR19957">
    <property type="entry name" value="SYNTAXIN"/>
    <property type="match status" value="1"/>
</dbReference>
<keyword evidence="5 7" id="KW-0175">Coiled coil</keyword>
<dbReference type="GO" id="GO:0098794">
    <property type="term" value="C:postsynapse"/>
    <property type="evidence" value="ECO:0007669"/>
    <property type="project" value="TreeGrafter"/>
</dbReference>
<dbReference type="GO" id="GO:0098967">
    <property type="term" value="P:exocytic insertion of neurotransmitter receptor to postsynaptic membrane"/>
    <property type="evidence" value="ECO:0007669"/>
    <property type="project" value="TreeGrafter"/>
</dbReference>
<evidence type="ECO:0000256" key="7">
    <source>
        <dbReference type="SAM" id="Coils"/>
    </source>
</evidence>
<evidence type="ECO:0000259" key="8">
    <source>
        <dbReference type="PROSITE" id="PS50192"/>
    </source>
</evidence>
<dbReference type="CDD" id="cd00179">
    <property type="entry name" value="SynN"/>
    <property type="match status" value="1"/>
</dbReference>
<evidence type="ECO:0000256" key="1">
    <source>
        <dbReference type="ARBA" id="ARBA00004211"/>
    </source>
</evidence>
<keyword evidence="10" id="KW-1185">Reference proteome</keyword>
<dbReference type="GO" id="GO:0005484">
    <property type="term" value="F:SNAP receptor activity"/>
    <property type="evidence" value="ECO:0007669"/>
    <property type="project" value="TreeGrafter"/>
</dbReference>
<dbReference type="InterPro" id="IPR006011">
    <property type="entry name" value="Syntaxin_N"/>
</dbReference>
<dbReference type="Gene3D" id="1.20.58.70">
    <property type="match status" value="1"/>
</dbReference>
<comment type="similarity">
    <text evidence="2">Belongs to the syntaxin family.</text>
</comment>
<evidence type="ECO:0000256" key="3">
    <source>
        <dbReference type="ARBA" id="ARBA00022692"/>
    </source>
</evidence>
<dbReference type="Pfam" id="PF00804">
    <property type="entry name" value="Syntaxin"/>
    <property type="match status" value="1"/>
</dbReference>
<dbReference type="PANTHER" id="PTHR19957:SF34">
    <property type="entry name" value="SYNTAXIN-3"/>
    <property type="match status" value="1"/>
</dbReference>
<dbReference type="GO" id="GO:0048278">
    <property type="term" value="P:vesicle docking"/>
    <property type="evidence" value="ECO:0007669"/>
    <property type="project" value="TreeGrafter"/>
</dbReference>
<dbReference type="PROSITE" id="PS50192">
    <property type="entry name" value="T_SNARE"/>
    <property type="match status" value="1"/>
</dbReference>
<evidence type="ECO:0000313" key="9">
    <source>
        <dbReference type="Ensembl" id="ENSELUP00000085387.1"/>
    </source>
</evidence>
<comment type="subcellular location">
    <subcellularLocation>
        <location evidence="1">Membrane</location>
        <topology evidence="1">Single-pass type IV membrane protein</topology>
    </subcellularLocation>
</comment>
<evidence type="ECO:0000313" key="10">
    <source>
        <dbReference type="Proteomes" id="UP000265140"/>
    </source>
</evidence>
<reference evidence="9 10" key="1">
    <citation type="submission" date="2020-02" db="EMBL/GenBank/DDBJ databases">
        <title>Esox lucius (northern pike) genome, fEsoLuc1, primary haplotype.</title>
        <authorList>
            <person name="Myers G."/>
            <person name="Karagic N."/>
            <person name="Meyer A."/>
            <person name="Pippel M."/>
            <person name="Reichard M."/>
            <person name="Winkler S."/>
            <person name="Tracey A."/>
            <person name="Sims Y."/>
            <person name="Howe K."/>
            <person name="Rhie A."/>
            <person name="Formenti G."/>
            <person name="Durbin R."/>
            <person name="Fedrigo O."/>
            <person name="Jarvis E.D."/>
        </authorList>
    </citation>
    <scope>NUCLEOTIDE SEQUENCE [LARGE SCALE GENOMIC DNA]</scope>
</reference>
<dbReference type="InterPro" id="IPR010989">
    <property type="entry name" value="SNARE"/>
</dbReference>
<sequence>MKDRLEQLKATCDNDDDEVEISIDNAAFMDEFFSQIEDIRNSIDKIDENVCEVKKLYSVILSAPTSDQKTQDDLEAVTNDIKKMANNARNKLKTIERNLESEEEERVSADMRIRKSQHAVLSRKFVDVMTKYNEAQVDFRERSKGRIQRQLEITGKATTDEELEEMLEGGNAAVFTSGIMDSGISKQALSEIEARHKDIVRLESSIKELHDMFVDIAMLVESQCPLSPGCSLVCSVSWLFSGPFPLLPYPLSPGCSLVHSVSWLFSGPFPLLPYPLSPGCSLVRSVSWLFSGPFCLLAVLWSILSPGCSLVHSHSCPTLCLLAVLWSILSPGCSLVRSHSCPTLCLLAVLWSVLSPGCSLVPPVPCTLSVLCKRVSFVCPFISSSINPTVPSVCLSPFIHLSFHSLIFSEESLSVRAPFISNSLYNGLYQIH</sequence>
<evidence type="ECO:0000256" key="2">
    <source>
        <dbReference type="ARBA" id="ARBA00009063"/>
    </source>
</evidence>